<evidence type="ECO:0000256" key="1">
    <source>
        <dbReference type="ARBA" id="ARBA00004370"/>
    </source>
</evidence>
<dbReference type="HAMAP" id="MF_00422">
    <property type="entry name" value="SecE"/>
    <property type="match status" value="1"/>
</dbReference>
<evidence type="ECO:0000256" key="5">
    <source>
        <dbReference type="ARBA" id="ARBA00022989"/>
    </source>
</evidence>
<comment type="similarity">
    <text evidence="8">Belongs to the SecE/SEC61-gamma family.</text>
</comment>
<organism evidence="9 10">
    <name type="scientific">Candidatus Berkelbacteria bacterium CG03_land_8_20_14_0_80_40_36</name>
    <dbReference type="NCBI Taxonomy" id="1974509"/>
    <lineage>
        <taxon>Bacteria</taxon>
        <taxon>Candidatus Berkelbacteria</taxon>
    </lineage>
</organism>
<feature type="transmembrane region" description="Helical" evidence="8">
    <location>
        <begin position="35"/>
        <end position="59"/>
    </location>
</feature>
<comment type="subcellular location">
    <subcellularLocation>
        <location evidence="8">Cell membrane</location>
        <topology evidence="8">Single-pass membrane protein</topology>
    </subcellularLocation>
    <subcellularLocation>
        <location evidence="1">Membrane</location>
    </subcellularLocation>
</comment>
<evidence type="ECO:0000256" key="4">
    <source>
        <dbReference type="ARBA" id="ARBA00022927"/>
    </source>
</evidence>
<dbReference type="Proteomes" id="UP000229966">
    <property type="component" value="Unassembled WGS sequence"/>
</dbReference>
<dbReference type="InterPro" id="IPR038379">
    <property type="entry name" value="SecE_sf"/>
</dbReference>
<dbReference type="Gene3D" id="1.20.5.1030">
    <property type="entry name" value="Preprotein translocase secy subunit"/>
    <property type="match status" value="1"/>
</dbReference>
<evidence type="ECO:0000256" key="3">
    <source>
        <dbReference type="ARBA" id="ARBA00022692"/>
    </source>
</evidence>
<evidence type="ECO:0000256" key="6">
    <source>
        <dbReference type="ARBA" id="ARBA00023010"/>
    </source>
</evidence>
<evidence type="ECO:0000256" key="7">
    <source>
        <dbReference type="ARBA" id="ARBA00023136"/>
    </source>
</evidence>
<dbReference type="EMBL" id="PEUM01000095">
    <property type="protein sequence ID" value="PIV25133.1"/>
    <property type="molecule type" value="Genomic_DNA"/>
</dbReference>
<evidence type="ECO:0000256" key="8">
    <source>
        <dbReference type="HAMAP-Rule" id="MF_00422"/>
    </source>
</evidence>
<evidence type="ECO:0000313" key="9">
    <source>
        <dbReference type="EMBL" id="PIV25133.1"/>
    </source>
</evidence>
<evidence type="ECO:0000313" key="10">
    <source>
        <dbReference type="Proteomes" id="UP000229966"/>
    </source>
</evidence>
<comment type="function">
    <text evidence="8">Essential subunit of the Sec protein translocation channel SecYEG. Clamps together the 2 halves of SecY. May contact the channel plug during translocation.</text>
</comment>
<dbReference type="InterPro" id="IPR001901">
    <property type="entry name" value="Translocase_SecE/Sec61-g"/>
</dbReference>
<keyword evidence="7 8" id="KW-0472">Membrane</keyword>
<keyword evidence="3 8" id="KW-0812">Transmembrane</keyword>
<dbReference type="GO" id="GO:0005886">
    <property type="term" value="C:plasma membrane"/>
    <property type="evidence" value="ECO:0007669"/>
    <property type="project" value="UniProtKB-SubCell"/>
</dbReference>
<name>A0A2M7CHM0_9BACT</name>
<dbReference type="GO" id="GO:0065002">
    <property type="term" value="P:intracellular protein transmembrane transport"/>
    <property type="evidence" value="ECO:0007669"/>
    <property type="project" value="UniProtKB-UniRule"/>
</dbReference>
<dbReference type="NCBIfam" id="TIGR00964">
    <property type="entry name" value="secE_bact"/>
    <property type="match status" value="1"/>
</dbReference>
<proteinExistence type="inferred from homology"/>
<accession>A0A2M7CHM0</accession>
<dbReference type="GO" id="GO:0006605">
    <property type="term" value="P:protein targeting"/>
    <property type="evidence" value="ECO:0007669"/>
    <property type="project" value="UniProtKB-UniRule"/>
</dbReference>
<keyword evidence="8" id="KW-1003">Cell membrane</keyword>
<keyword evidence="6 8" id="KW-0811">Translocation</keyword>
<dbReference type="Pfam" id="PF00584">
    <property type="entry name" value="SecE"/>
    <property type="match status" value="1"/>
</dbReference>
<comment type="caution">
    <text evidence="9">The sequence shown here is derived from an EMBL/GenBank/DDBJ whole genome shotgun (WGS) entry which is preliminary data.</text>
</comment>
<dbReference type="GO" id="GO:0008320">
    <property type="term" value="F:protein transmembrane transporter activity"/>
    <property type="evidence" value="ECO:0007669"/>
    <property type="project" value="UniProtKB-UniRule"/>
</dbReference>
<dbReference type="GO" id="GO:0009306">
    <property type="term" value="P:protein secretion"/>
    <property type="evidence" value="ECO:0007669"/>
    <property type="project" value="UniProtKB-UniRule"/>
</dbReference>
<dbReference type="GO" id="GO:0043952">
    <property type="term" value="P:protein transport by the Sec complex"/>
    <property type="evidence" value="ECO:0007669"/>
    <property type="project" value="UniProtKB-UniRule"/>
</dbReference>
<comment type="subunit">
    <text evidence="8">Component of the Sec protein translocase complex. Heterotrimer consisting of SecY, SecE and SecG subunits. The heterotrimers can form oligomers, although 1 heterotrimer is thought to be able to translocate proteins. Interacts with the ribosome. Interacts with SecDF, and other proteins may be involved. Interacts with SecA.</text>
</comment>
<dbReference type="InterPro" id="IPR005807">
    <property type="entry name" value="SecE_bac"/>
</dbReference>
<sequence length="64" mass="7134">MLNPLKPVIIYFKGVVEESKKITFPTRQDTTKNSIVVIISVVVGMAILALVDFVTISMLEKIIK</sequence>
<reference evidence="10" key="1">
    <citation type="submission" date="2017-09" db="EMBL/GenBank/DDBJ databases">
        <title>Depth-based differentiation of microbial function through sediment-hosted aquifers and enrichment of novel symbionts in the deep terrestrial subsurface.</title>
        <authorList>
            <person name="Probst A.J."/>
            <person name="Ladd B."/>
            <person name="Jarett J.K."/>
            <person name="Geller-Mcgrath D.E."/>
            <person name="Sieber C.M.K."/>
            <person name="Emerson J.B."/>
            <person name="Anantharaman K."/>
            <person name="Thomas B.C."/>
            <person name="Malmstrom R."/>
            <person name="Stieglmeier M."/>
            <person name="Klingl A."/>
            <person name="Woyke T."/>
            <person name="Ryan C.M."/>
            <person name="Banfield J.F."/>
        </authorList>
    </citation>
    <scope>NUCLEOTIDE SEQUENCE [LARGE SCALE GENOMIC DNA]</scope>
</reference>
<gene>
    <name evidence="8 9" type="primary">secE</name>
    <name evidence="9" type="ORF">COS38_03230</name>
</gene>
<keyword evidence="4 8" id="KW-0653">Protein transport</keyword>
<keyword evidence="2 8" id="KW-0813">Transport</keyword>
<keyword evidence="5 8" id="KW-1133">Transmembrane helix</keyword>
<evidence type="ECO:0000256" key="2">
    <source>
        <dbReference type="ARBA" id="ARBA00022448"/>
    </source>
</evidence>
<protein>
    <recommendedName>
        <fullName evidence="8">Protein translocase subunit SecE</fullName>
    </recommendedName>
</protein>
<dbReference type="AlphaFoldDB" id="A0A2M7CHM0"/>